<evidence type="ECO:0000313" key="2">
    <source>
        <dbReference type="Proteomes" id="UP000014254"/>
    </source>
</evidence>
<reference evidence="2" key="1">
    <citation type="submission" date="2013-05" db="EMBL/GenBank/DDBJ databases">
        <title>The Genome sequence of Mucor circinelloides f. circinelloides 1006PhL.</title>
        <authorList>
            <consortium name="The Broad Institute Genomics Platform"/>
            <person name="Cuomo C."/>
            <person name="Earl A."/>
            <person name="Findley K."/>
            <person name="Lee S.C."/>
            <person name="Walker B."/>
            <person name="Young S."/>
            <person name="Zeng Q."/>
            <person name="Gargeya S."/>
            <person name="Fitzgerald M."/>
            <person name="Haas B."/>
            <person name="Abouelleil A."/>
            <person name="Allen A.W."/>
            <person name="Alvarado L."/>
            <person name="Arachchi H.M."/>
            <person name="Berlin A.M."/>
            <person name="Chapman S.B."/>
            <person name="Gainer-Dewar J."/>
            <person name="Goldberg J."/>
            <person name="Griggs A."/>
            <person name="Gujja S."/>
            <person name="Hansen M."/>
            <person name="Howarth C."/>
            <person name="Imamovic A."/>
            <person name="Ireland A."/>
            <person name="Larimer J."/>
            <person name="McCowan C."/>
            <person name="Murphy C."/>
            <person name="Pearson M."/>
            <person name="Poon T.W."/>
            <person name="Priest M."/>
            <person name="Roberts A."/>
            <person name="Saif S."/>
            <person name="Shea T."/>
            <person name="Sisk P."/>
            <person name="Sykes S."/>
            <person name="Wortman J."/>
            <person name="Nusbaum C."/>
            <person name="Birren B."/>
        </authorList>
    </citation>
    <scope>NUCLEOTIDE SEQUENCE [LARGE SCALE GENOMIC DNA]</scope>
    <source>
        <strain evidence="2">1006PhL</strain>
    </source>
</reference>
<dbReference type="AlphaFoldDB" id="S2JR00"/>
<accession>S2JR00</accession>
<feature type="non-terminal residue" evidence="1">
    <location>
        <position position="1"/>
    </location>
</feature>
<feature type="non-terminal residue" evidence="1">
    <location>
        <position position="164"/>
    </location>
</feature>
<gene>
    <name evidence="1" type="ORF">HMPREF1544_11030</name>
</gene>
<dbReference type="Proteomes" id="UP000014254">
    <property type="component" value="Unassembled WGS sequence"/>
</dbReference>
<dbReference type="OrthoDB" id="2288585at2759"/>
<dbReference type="InParanoid" id="S2JR00"/>
<sequence length="164" mass="19059">IDSVIKDIVEVLPKHQQIINDMKKEGYQVIGYCRKSFGNTENRVLCLQRMIDVLYKRSLVDKVFVSPLSTAKQIFLKRDLKDVNHILSQLNNTHGSTVDFLKFLNNNPKICVISIDYAGFTTNCTDLKQLLRNNSSLQKVFIDQFFYENQFKYFDSAQLLNNPE</sequence>
<evidence type="ECO:0000313" key="1">
    <source>
        <dbReference type="EMBL" id="EPB82225.1"/>
    </source>
</evidence>
<dbReference type="VEuPathDB" id="FungiDB:HMPREF1544_11030"/>
<name>S2JR00_MUCC1</name>
<protein>
    <submittedName>
        <fullName evidence="1">Uncharacterized protein</fullName>
    </submittedName>
</protein>
<dbReference type="EMBL" id="KE124124">
    <property type="protein sequence ID" value="EPB82225.1"/>
    <property type="molecule type" value="Genomic_DNA"/>
</dbReference>
<keyword evidence="2" id="KW-1185">Reference proteome</keyword>
<proteinExistence type="predicted"/>
<dbReference type="OMA" id="NTHGSTV"/>
<organism evidence="1 2">
    <name type="scientific">Mucor circinelloides f. circinelloides (strain 1006PhL)</name>
    <name type="common">Mucormycosis agent</name>
    <name type="synonym">Calyptromyces circinelloides</name>
    <dbReference type="NCBI Taxonomy" id="1220926"/>
    <lineage>
        <taxon>Eukaryota</taxon>
        <taxon>Fungi</taxon>
        <taxon>Fungi incertae sedis</taxon>
        <taxon>Mucoromycota</taxon>
        <taxon>Mucoromycotina</taxon>
        <taxon>Mucoromycetes</taxon>
        <taxon>Mucorales</taxon>
        <taxon>Mucorineae</taxon>
        <taxon>Mucoraceae</taxon>
        <taxon>Mucor</taxon>
    </lineage>
</organism>